<dbReference type="EMBL" id="RDQH01000328">
    <property type="protein sequence ID" value="RXI06503.1"/>
    <property type="molecule type" value="Genomic_DNA"/>
</dbReference>
<feature type="region of interest" description="Disordered" evidence="1">
    <location>
        <begin position="1"/>
        <end position="25"/>
    </location>
</feature>
<keyword evidence="3" id="KW-1185">Reference proteome</keyword>
<reference evidence="2 3" key="1">
    <citation type="submission" date="2018-10" db="EMBL/GenBank/DDBJ databases">
        <title>A high-quality apple genome assembly.</title>
        <authorList>
            <person name="Hu J."/>
        </authorList>
    </citation>
    <scope>NUCLEOTIDE SEQUENCE [LARGE SCALE GENOMIC DNA]</scope>
    <source>
        <strain evidence="3">cv. HFTH1</strain>
        <tissue evidence="2">Young leaf</tissue>
    </source>
</reference>
<sequence>MKLRQEEQPTSSESNRKMTSWAALERLPTRSRARRGILLAEEQEQNREIDVKEFGLKVPVVMMNSFRSTSMAAVARLPSENSKPNQTPRF</sequence>
<accession>A0A498KMG8</accession>
<proteinExistence type="predicted"/>
<evidence type="ECO:0000313" key="2">
    <source>
        <dbReference type="EMBL" id="RXI06503.1"/>
    </source>
</evidence>
<gene>
    <name evidence="2" type="ORF">DVH24_025639</name>
</gene>
<comment type="caution">
    <text evidence="2">The sequence shown here is derived from an EMBL/GenBank/DDBJ whole genome shotgun (WGS) entry which is preliminary data.</text>
</comment>
<evidence type="ECO:0000256" key="1">
    <source>
        <dbReference type="SAM" id="MobiDB-lite"/>
    </source>
</evidence>
<organism evidence="2 3">
    <name type="scientific">Malus domestica</name>
    <name type="common">Apple</name>
    <name type="synonym">Pyrus malus</name>
    <dbReference type="NCBI Taxonomy" id="3750"/>
    <lineage>
        <taxon>Eukaryota</taxon>
        <taxon>Viridiplantae</taxon>
        <taxon>Streptophyta</taxon>
        <taxon>Embryophyta</taxon>
        <taxon>Tracheophyta</taxon>
        <taxon>Spermatophyta</taxon>
        <taxon>Magnoliopsida</taxon>
        <taxon>eudicotyledons</taxon>
        <taxon>Gunneridae</taxon>
        <taxon>Pentapetalae</taxon>
        <taxon>rosids</taxon>
        <taxon>fabids</taxon>
        <taxon>Rosales</taxon>
        <taxon>Rosaceae</taxon>
        <taxon>Amygdaloideae</taxon>
        <taxon>Maleae</taxon>
        <taxon>Malus</taxon>
    </lineage>
</organism>
<evidence type="ECO:0000313" key="3">
    <source>
        <dbReference type="Proteomes" id="UP000290289"/>
    </source>
</evidence>
<dbReference type="STRING" id="3750.A0A498KMG8"/>
<name>A0A498KMG8_MALDO</name>
<protein>
    <submittedName>
        <fullName evidence="2">Uncharacterized protein</fullName>
    </submittedName>
</protein>
<dbReference type="Proteomes" id="UP000290289">
    <property type="component" value="Chromosome 2"/>
</dbReference>
<dbReference type="AlphaFoldDB" id="A0A498KMG8"/>